<evidence type="ECO:0000313" key="2">
    <source>
        <dbReference type="EMBL" id="KAJ8444831.1"/>
    </source>
</evidence>
<protein>
    <submittedName>
        <fullName evidence="2">Uncharacterized protein</fullName>
    </submittedName>
</protein>
<gene>
    <name evidence="2" type="ORF">Cgig2_008888</name>
</gene>
<comment type="caution">
    <text evidence="2">The sequence shown here is derived from an EMBL/GenBank/DDBJ whole genome shotgun (WGS) entry which is preliminary data.</text>
</comment>
<organism evidence="2 3">
    <name type="scientific">Carnegiea gigantea</name>
    <dbReference type="NCBI Taxonomy" id="171969"/>
    <lineage>
        <taxon>Eukaryota</taxon>
        <taxon>Viridiplantae</taxon>
        <taxon>Streptophyta</taxon>
        <taxon>Embryophyta</taxon>
        <taxon>Tracheophyta</taxon>
        <taxon>Spermatophyta</taxon>
        <taxon>Magnoliopsida</taxon>
        <taxon>eudicotyledons</taxon>
        <taxon>Gunneridae</taxon>
        <taxon>Pentapetalae</taxon>
        <taxon>Caryophyllales</taxon>
        <taxon>Cactineae</taxon>
        <taxon>Cactaceae</taxon>
        <taxon>Cactoideae</taxon>
        <taxon>Echinocereeae</taxon>
        <taxon>Carnegiea</taxon>
    </lineage>
</organism>
<evidence type="ECO:0000313" key="3">
    <source>
        <dbReference type="Proteomes" id="UP001153076"/>
    </source>
</evidence>
<dbReference type="EMBL" id="JAKOGI010000085">
    <property type="protein sequence ID" value="KAJ8444831.1"/>
    <property type="molecule type" value="Genomic_DNA"/>
</dbReference>
<dbReference type="Proteomes" id="UP001153076">
    <property type="component" value="Unassembled WGS sequence"/>
</dbReference>
<sequence length="151" mass="16759">MAFLDFLSTGHTVNYIRTTFLWCLREASCPPRPLPEDYHGLCPYLDLDMSEESSLDFHIPKMTQAIFYTMVLNEAERRIAKTKTTARLRSPDRLMAEGTSKGNPPSSSGSSRSSTKVEVESTSTSSSLEGETSSSGRAMLKKRGRAQKKSV</sequence>
<feature type="compositionally biased region" description="Low complexity" evidence="1">
    <location>
        <begin position="99"/>
        <end position="137"/>
    </location>
</feature>
<feature type="region of interest" description="Disordered" evidence="1">
    <location>
        <begin position="80"/>
        <end position="151"/>
    </location>
</feature>
<dbReference type="AlphaFoldDB" id="A0A9Q1KL86"/>
<accession>A0A9Q1KL86</accession>
<feature type="compositionally biased region" description="Basic residues" evidence="1">
    <location>
        <begin position="139"/>
        <end position="151"/>
    </location>
</feature>
<proteinExistence type="predicted"/>
<keyword evidence="3" id="KW-1185">Reference proteome</keyword>
<name>A0A9Q1KL86_9CARY</name>
<evidence type="ECO:0000256" key="1">
    <source>
        <dbReference type="SAM" id="MobiDB-lite"/>
    </source>
</evidence>
<reference evidence="2" key="1">
    <citation type="submission" date="2022-04" db="EMBL/GenBank/DDBJ databases">
        <title>Carnegiea gigantea Genome sequencing and assembly v2.</title>
        <authorList>
            <person name="Copetti D."/>
            <person name="Sanderson M.J."/>
            <person name="Burquez A."/>
            <person name="Wojciechowski M.F."/>
        </authorList>
    </citation>
    <scope>NUCLEOTIDE SEQUENCE</scope>
    <source>
        <strain evidence="2">SGP5-SGP5p</strain>
        <tissue evidence="2">Aerial part</tissue>
    </source>
</reference>